<name>A0A645AA93_9ZZZZ</name>
<evidence type="ECO:0008006" key="2">
    <source>
        <dbReference type="Google" id="ProtNLM"/>
    </source>
</evidence>
<gene>
    <name evidence="1" type="ORF">SDC9_93329</name>
</gene>
<dbReference type="AlphaFoldDB" id="A0A645AA93"/>
<evidence type="ECO:0000313" key="1">
    <source>
        <dbReference type="EMBL" id="MPM46624.1"/>
    </source>
</evidence>
<dbReference type="EMBL" id="VSSQ01011351">
    <property type="protein sequence ID" value="MPM46624.1"/>
    <property type="molecule type" value="Genomic_DNA"/>
</dbReference>
<accession>A0A645AA93</accession>
<comment type="caution">
    <text evidence="1">The sequence shown here is derived from an EMBL/GenBank/DDBJ whole genome shotgun (WGS) entry which is preliminary data.</text>
</comment>
<proteinExistence type="predicted"/>
<sequence>MQVHEFYEDDPDAPADGWGADPQLDIDLLNRLARGPVPGDDDLATAIALTRETHHQFEQFGTSGGQRWNTEQSRVALRALRLTLERHGIQLNVPWRDFDGFYSHWIEQDCKGSWKKRRDLLSTYFAPVTEALEHIEEDQFRAELAEGISPRPVTGWARVDEEISQLRLRFRSASTVQDYKDAGNRCVGVLEALSATVYDPARHCPAGATEPPVDKTDVRIGAYIEDRLPGHAHEELRGLVKKTSAFAHKVKHSPKADRLSAGLAGDAVIMLAQLLRRLAE</sequence>
<organism evidence="1">
    <name type="scientific">bioreactor metagenome</name>
    <dbReference type="NCBI Taxonomy" id="1076179"/>
    <lineage>
        <taxon>unclassified sequences</taxon>
        <taxon>metagenomes</taxon>
        <taxon>ecological metagenomes</taxon>
    </lineage>
</organism>
<reference evidence="1" key="1">
    <citation type="submission" date="2019-08" db="EMBL/GenBank/DDBJ databases">
        <authorList>
            <person name="Kucharzyk K."/>
            <person name="Murdoch R.W."/>
            <person name="Higgins S."/>
            <person name="Loffler F."/>
        </authorList>
    </citation>
    <scope>NUCLEOTIDE SEQUENCE</scope>
</reference>
<protein>
    <recommendedName>
        <fullName evidence="2">Abortive infection protein-like C-terminal domain-containing protein</fullName>
    </recommendedName>
</protein>